<keyword evidence="2" id="KW-1185">Reference proteome</keyword>
<protein>
    <submittedName>
        <fullName evidence="1">Uncharacterized protein</fullName>
    </submittedName>
</protein>
<proteinExistence type="predicted"/>
<accession>A0ACB9NDF0</accession>
<organism evidence="1 2">
    <name type="scientific">Bauhinia variegata</name>
    <name type="common">Purple orchid tree</name>
    <name type="synonym">Phanera variegata</name>
    <dbReference type="NCBI Taxonomy" id="167791"/>
    <lineage>
        <taxon>Eukaryota</taxon>
        <taxon>Viridiplantae</taxon>
        <taxon>Streptophyta</taxon>
        <taxon>Embryophyta</taxon>
        <taxon>Tracheophyta</taxon>
        <taxon>Spermatophyta</taxon>
        <taxon>Magnoliopsida</taxon>
        <taxon>eudicotyledons</taxon>
        <taxon>Gunneridae</taxon>
        <taxon>Pentapetalae</taxon>
        <taxon>rosids</taxon>
        <taxon>fabids</taxon>
        <taxon>Fabales</taxon>
        <taxon>Fabaceae</taxon>
        <taxon>Cercidoideae</taxon>
        <taxon>Cercideae</taxon>
        <taxon>Bauhiniinae</taxon>
        <taxon>Bauhinia</taxon>
    </lineage>
</organism>
<dbReference type="Proteomes" id="UP000828941">
    <property type="component" value="Chromosome 7"/>
</dbReference>
<dbReference type="EMBL" id="CM039432">
    <property type="protein sequence ID" value="KAI4333724.1"/>
    <property type="molecule type" value="Genomic_DNA"/>
</dbReference>
<sequence length="596" mass="62849">MASAGAGSSSFSSLNRCFHCGSVTTTFKNGWKLSSGAFALLCSPCGSAYKNGTFCEAFHLGEQGWSYCAGCRKMLHCGCIMSVDKFITLDFGGICCRSCEENYGIMEVMKFRQSSRTPNRDLPKIGLSVDSEEAVTECYTMISSFGAREKIDCPVEDKAKAGFIESASPAEKSEKEQSEALRDSKSGSVTLFNKHLTSSSSDVDPNYEQICRVPNISLMLIVVAIVIVVCDYLYFSPNSLRNGGKSEDKMSLTISYCGSYGLQSCRISNSNPDRDSRHARYIVPINTHKKSSKLENIFQSTLKIDSSSIKTCLGAMTVISLIAPATAKASQEVAASVYALADGSLGDWFGGFLYSAGQQANEAVQDQLSSLSFSSLAVIFGAGLVTSLSPCTLSVLPLTLGYIGAFGSGKSRTEVIGNSIAFSLGLATTLAVLGVGASFAGKAYGQIGQGLPLAASGLAVIMGLNLLEVIELRLPSFFENFDPRAAASSFPSSAQAYLAGLAFALAASPCSTPVLATLLGYVAASKDPVIGGSLLLTYTTGYVAPLLLAASFAGALQSLLSFRKYSAWINPLSGALLLGGGLYTFLDRLFPATMAM</sequence>
<evidence type="ECO:0000313" key="1">
    <source>
        <dbReference type="EMBL" id="KAI4333724.1"/>
    </source>
</evidence>
<comment type="caution">
    <text evidence="1">The sequence shown here is derived from an EMBL/GenBank/DDBJ whole genome shotgun (WGS) entry which is preliminary data.</text>
</comment>
<name>A0ACB9NDF0_BAUVA</name>
<gene>
    <name evidence="1" type="ORF">L6164_018497</name>
</gene>
<reference evidence="1 2" key="1">
    <citation type="journal article" date="2022" name="DNA Res.">
        <title>Chromosomal-level genome assembly of the orchid tree Bauhinia variegata (Leguminosae; Cercidoideae) supports the allotetraploid origin hypothesis of Bauhinia.</title>
        <authorList>
            <person name="Zhong Y."/>
            <person name="Chen Y."/>
            <person name="Zheng D."/>
            <person name="Pang J."/>
            <person name="Liu Y."/>
            <person name="Luo S."/>
            <person name="Meng S."/>
            <person name="Qian L."/>
            <person name="Wei D."/>
            <person name="Dai S."/>
            <person name="Zhou R."/>
        </authorList>
    </citation>
    <scope>NUCLEOTIDE SEQUENCE [LARGE SCALE GENOMIC DNA]</scope>
    <source>
        <strain evidence="1">BV-YZ2020</strain>
    </source>
</reference>
<evidence type="ECO:0000313" key="2">
    <source>
        <dbReference type="Proteomes" id="UP000828941"/>
    </source>
</evidence>